<gene>
    <name evidence="3" type="ORF">HU830_01810</name>
</gene>
<evidence type="ECO:0000313" key="4">
    <source>
        <dbReference type="Proteomes" id="UP000563523"/>
    </source>
</evidence>
<evidence type="ECO:0000313" key="3">
    <source>
        <dbReference type="EMBL" id="NVY95928.1"/>
    </source>
</evidence>
<dbReference type="Pfam" id="PF00440">
    <property type="entry name" value="TetR_N"/>
    <property type="match status" value="1"/>
</dbReference>
<feature type="domain" description="HTH tetR-type" evidence="2">
    <location>
        <begin position="11"/>
        <end position="44"/>
    </location>
</feature>
<dbReference type="AlphaFoldDB" id="A0A850RAT3"/>
<dbReference type="GO" id="GO:0003677">
    <property type="term" value="F:DNA binding"/>
    <property type="evidence" value="ECO:0007669"/>
    <property type="project" value="UniProtKB-KW"/>
</dbReference>
<dbReference type="InterPro" id="IPR009057">
    <property type="entry name" value="Homeodomain-like_sf"/>
</dbReference>
<dbReference type="SUPFAM" id="SSF46689">
    <property type="entry name" value="Homeodomain-like"/>
    <property type="match status" value="1"/>
</dbReference>
<dbReference type="EMBL" id="JABZEC010000001">
    <property type="protein sequence ID" value="NVY95928.1"/>
    <property type="molecule type" value="Genomic_DNA"/>
</dbReference>
<evidence type="ECO:0000256" key="1">
    <source>
        <dbReference type="ARBA" id="ARBA00023125"/>
    </source>
</evidence>
<protein>
    <submittedName>
        <fullName evidence="3">TetR family transcriptional regulator</fullName>
    </submittedName>
</protein>
<dbReference type="Proteomes" id="UP000563523">
    <property type="component" value="Unassembled WGS sequence"/>
</dbReference>
<dbReference type="Gene3D" id="1.10.357.10">
    <property type="entry name" value="Tetracycline Repressor, domain 2"/>
    <property type="match status" value="1"/>
</dbReference>
<reference evidence="3 4" key="1">
    <citation type="submission" date="2020-06" db="EMBL/GenBank/DDBJ databases">
        <authorList>
            <person name="Kang J."/>
        </authorList>
    </citation>
    <scope>NUCLEOTIDE SEQUENCE [LARGE SCALE GENOMIC DNA]</scope>
    <source>
        <strain evidence="3 4">DCY120</strain>
    </source>
</reference>
<name>A0A850RAT3_9LACO</name>
<keyword evidence="4" id="KW-1185">Reference proteome</keyword>
<evidence type="ECO:0000259" key="2">
    <source>
        <dbReference type="Pfam" id="PF00440"/>
    </source>
</evidence>
<organism evidence="3 4">
    <name type="scientific">Bombilactobacillus apium</name>
    <dbReference type="NCBI Taxonomy" id="2675299"/>
    <lineage>
        <taxon>Bacteria</taxon>
        <taxon>Bacillati</taxon>
        <taxon>Bacillota</taxon>
        <taxon>Bacilli</taxon>
        <taxon>Lactobacillales</taxon>
        <taxon>Lactobacillaceae</taxon>
        <taxon>Bombilactobacillus</taxon>
    </lineage>
</organism>
<dbReference type="InterPro" id="IPR001647">
    <property type="entry name" value="HTH_TetR"/>
</dbReference>
<accession>A0A850RAT3</accession>
<sequence length="84" mass="9991">MSSIKPTSRKKSFNNLNVTDIAEKNEINQQTFYYHFGDKYDCLETYLEAKAQELVQNLDIPNWVEGYLHIFQYIDAQPQFFSPY</sequence>
<dbReference type="RefSeq" id="WP_176942113.1">
    <property type="nucleotide sequence ID" value="NZ_JABZEC010000001.1"/>
</dbReference>
<keyword evidence="1" id="KW-0238">DNA-binding</keyword>
<comment type="caution">
    <text evidence="3">The sequence shown here is derived from an EMBL/GenBank/DDBJ whole genome shotgun (WGS) entry which is preliminary data.</text>
</comment>
<proteinExistence type="predicted"/>